<reference evidence="2" key="1">
    <citation type="submission" date="2020-08" db="EMBL/GenBank/DDBJ databases">
        <title>Multicomponent nature underlies the extraordinary mechanical properties of spider dragline silk.</title>
        <authorList>
            <person name="Kono N."/>
            <person name="Nakamura H."/>
            <person name="Mori M."/>
            <person name="Yoshida Y."/>
            <person name="Ohtoshi R."/>
            <person name="Malay A.D."/>
            <person name="Moran D.A.P."/>
            <person name="Tomita M."/>
            <person name="Numata K."/>
            <person name="Arakawa K."/>
        </authorList>
    </citation>
    <scope>NUCLEOTIDE SEQUENCE</scope>
</reference>
<evidence type="ECO:0000256" key="1">
    <source>
        <dbReference type="SAM" id="MobiDB-lite"/>
    </source>
</evidence>
<sequence length="113" mass="12472">MKSSSCKAGFSSSEGQEHADKVSERACKPHSMFNVYDGKRKQGGKKRKPIGKIFAESLSRQQWEGGEGKTPPKAARIRHPKISPLNYAARGEESLRKGVTNKQKFQSTNSVPP</sequence>
<dbReference type="Proteomes" id="UP000887159">
    <property type="component" value="Unassembled WGS sequence"/>
</dbReference>
<proteinExistence type="predicted"/>
<dbReference type="AlphaFoldDB" id="A0A8X6WHK2"/>
<organism evidence="2 3">
    <name type="scientific">Trichonephila clavipes</name>
    <name type="common">Golden silk orbweaver</name>
    <name type="synonym">Nephila clavipes</name>
    <dbReference type="NCBI Taxonomy" id="2585209"/>
    <lineage>
        <taxon>Eukaryota</taxon>
        <taxon>Metazoa</taxon>
        <taxon>Ecdysozoa</taxon>
        <taxon>Arthropoda</taxon>
        <taxon>Chelicerata</taxon>
        <taxon>Arachnida</taxon>
        <taxon>Araneae</taxon>
        <taxon>Araneomorphae</taxon>
        <taxon>Entelegynae</taxon>
        <taxon>Araneoidea</taxon>
        <taxon>Nephilidae</taxon>
        <taxon>Trichonephila</taxon>
    </lineage>
</organism>
<evidence type="ECO:0000313" key="2">
    <source>
        <dbReference type="EMBL" id="GFY35198.1"/>
    </source>
</evidence>
<evidence type="ECO:0000313" key="3">
    <source>
        <dbReference type="Proteomes" id="UP000887159"/>
    </source>
</evidence>
<gene>
    <name evidence="2" type="ORF">TNCV_5045721</name>
</gene>
<protein>
    <submittedName>
        <fullName evidence="2">Uncharacterized protein</fullName>
    </submittedName>
</protein>
<comment type="caution">
    <text evidence="2">The sequence shown here is derived from an EMBL/GenBank/DDBJ whole genome shotgun (WGS) entry which is preliminary data.</text>
</comment>
<feature type="compositionally biased region" description="Basic residues" evidence="1">
    <location>
        <begin position="41"/>
        <end position="50"/>
    </location>
</feature>
<feature type="compositionally biased region" description="Polar residues" evidence="1">
    <location>
        <begin position="100"/>
        <end position="113"/>
    </location>
</feature>
<name>A0A8X6WHK2_TRICX</name>
<feature type="compositionally biased region" description="Basic and acidic residues" evidence="1">
    <location>
        <begin position="15"/>
        <end position="27"/>
    </location>
</feature>
<feature type="compositionally biased region" description="Low complexity" evidence="1">
    <location>
        <begin position="1"/>
        <end position="13"/>
    </location>
</feature>
<accession>A0A8X6WHK2</accession>
<feature type="region of interest" description="Disordered" evidence="1">
    <location>
        <begin position="1"/>
        <end position="113"/>
    </location>
</feature>
<dbReference type="EMBL" id="BMAU01021430">
    <property type="protein sequence ID" value="GFY35198.1"/>
    <property type="molecule type" value="Genomic_DNA"/>
</dbReference>
<keyword evidence="3" id="KW-1185">Reference proteome</keyword>